<feature type="domain" description="FAD dependent oxidoreductase" evidence="2">
    <location>
        <begin position="1"/>
        <end position="378"/>
    </location>
</feature>
<accession>A0AB39KW21</accession>
<dbReference type="RefSeq" id="WP_369060711.1">
    <property type="nucleotide sequence ID" value="NZ_CP158375.1"/>
</dbReference>
<dbReference type="GO" id="GO:0005737">
    <property type="term" value="C:cytoplasm"/>
    <property type="evidence" value="ECO:0007669"/>
    <property type="project" value="TreeGrafter"/>
</dbReference>
<dbReference type="InterPro" id="IPR036188">
    <property type="entry name" value="FAD/NAD-bd_sf"/>
</dbReference>
<gene>
    <name evidence="3" type="ORF">ABOZ73_03375</name>
</gene>
<dbReference type="AlphaFoldDB" id="A0AB39KW21"/>
<evidence type="ECO:0000259" key="2">
    <source>
        <dbReference type="Pfam" id="PF01266"/>
    </source>
</evidence>
<evidence type="ECO:0000256" key="1">
    <source>
        <dbReference type="ARBA" id="ARBA00023002"/>
    </source>
</evidence>
<protein>
    <submittedName>
        <fullName evidence="3">FAD-dependent oxidoreductase</fullName>
        <ecNumber evidence="3">1.-.-.-</ecNumber>
    </submittedName>
</protein>
<name>A0AB39KW21_9CAUL</name>
<dbReference type="Gene3D" id="3.50.50.60">
    <property type="entry name" value="FAD/NAD(P)-binding domain"/>
    <property type="match status" value="1"/>
</dbReference>
<dbReference type="PANTHER" id="PTHR13847">
    <property type="entry name" value="SARCOSINE DEHYDROGENASE-RELATED"/>
    <property type="match status" value="1"/>
</dbReference>
<reference evidence="3" key="1">
    <citation type="submission" date="2024-06" db="EMBL/GenBank/DDBJ databases">
        <title>Caulobacter inopinatus, sp. nov.</title>
        <authorList>
            <person name="Donachie S.P."/>
        </authorList>
    </citation>
    <scope>NUCLEOTIDE SEQUENCE</scope>
    <source>
        <strain evidence="3">73W</strain>
    </source>
</reference>
<dbReference type="InterPro" id="IPR006076">
    <property type="entry name" value="FAD-dep_OxRdtase"/>
</dbReference>
<sequence length="405" mass="43330">MGAASAFRLRQLGLATTLVDPCDGSAASLGNAGHIAVEQVEPLASWPSIRSAPRRWFARGGALDVRAPLVFLPWASRFIAAARKESFASGAEALSSLLLHALPAWRRLTKDIGRPDLLSEAGHLLVWESEQTASRGRTAWSAADTGTARVQPLPEATLDNLWGLTRNRPVDGIRFSGTAQVSDLGQLADTLEAAFRASGGEVVASRVECLSQKNGVATAHLADGSTLTADIILVAAGVGSARLMTDLGHRTPLIAERGYHLRWTEHDWPAELSPIVFEDRSMIVTRFAGGLQAASFVEFGTAGQKPDPRKWARLAAHVKALGLPVRGEPSAWIGCRPTLPDYLPAIGRSDMASNLFYAFGHQHLGLTLGPITAEIVAAVADGRKPPVALQPFDLNRFESRKAKRA</sequence>
<dbReference type="GO" id="GO:0016491">
    <property type="term" value="F:oxidoreductase activity"/>
    <property type="evidence" value="ECO:0007669"/>
    <property type="project" value="UniProtKB-KW"/>
</dbReference>
<proteinExistence type="predicted"/>
<dbReference type="Gene3D" id="3.30.9.10">
    <property type="entry name" value="D-Amino Acid Oxidase, subunit A, domain 2"/>
    <property type="match status" value="1"/>
</dbReference>
<dbReference type="EMBL" id="CP158375">
    <property type="protein sequence ID" value="XDO97473.1"/>
    <property type="molecule type" value="Genomic_DNA"/>
</dbReference>
<organism evidence="3">
    <name type="scientific">Caulobacter sp. 73W</name>
    <dbReference type="NCBI Taxonomy" id="3161137"/>
    <lineage>
        <taxon>Bacteria</taxon>
        <taxon>Pseudomonadati</taxon>
        <taxon>Pseudomonadota</taxon>
        <taxon>Alphaproteobacteria</taxon>
        <taxon>Caulobacterales</taxon>
        <taxon>Caulobacteraceae</taxon>
        <taxon>Caulobacter</taxon>
    </lineage>
</organism>
<keyword evidence="1 3" id="KW-0560">Oxidoreductase</keyword>
<dbReference type="PANTHER" id="PTHR13847:SF289">
    <property type="entry name" value="GLYCINE OXIDASE"/>
    <property type="match status" value="1"/>
</dbReference>
<dbReference type="SUPFAM" id="SSF51905">
    <property type="entry name" value="FAD/NAD(P)-binding domain"/>
    <property type="match status" value="1"/>
</dbReference>
<evidence type="ECO:0000313" key="3">
    <source>
        <dbReference type="EMBL" id="XDO97473.1"/>
    </source>
</evidence>
<dbReference type="EC" id="1.-.-.-" evidence="3"/>
<dbReference type="Pfam" id="PF01266">
    <property type="entry name" value="DAO"/>
    <property type="match status" value="1"/>
</dbReference>